<dbReference type="InterPro" id="IPR019888">
    <property type="entry name" value="Tscrpt_reg_AsnC-like"/>
</dbReference>
<dbReference type="GO" id="GO:0043200">
    <property type="term" value="P:response to amino acid"/>
    <property type="evidence" value="ECO:0007669"/>
    <property type="project" value="TreeGrafter"/>
</dbReference>
<dbReference type="InterPro" id="IPR036388">
    <property type="entry name" value="WH-like_DNA-bd_sf"/>
</dbReference>
<dbReference type="Gene3D" id="3.30.70.920">
    <property type="match status" value="1"/>
</dbReference>
<evidence type="ECO:0000256" key="2">
    <source>
        <dbReference type="ARBA" id="ARBA00023125"/>
    </source>
</evidence>
<dbReference type="GO" id="GO:0005829">
    <property type="term" value="C:cytosol"/>
    <property type="evidence" value="ECO:0007669"/>
    <property type="project" value="TreeGrafter"/>
</dbReference>
<dbReference type="SMART" id="SM00344">
    <property type="entry name" value="HTH_ASNC"/>
    <property type="match status" value="1"/>
</dbReference>
<evidence type="ECO:0000256" key="1">
    <source>
        <dbReference type="ARBA" id="ARBA00023015"/>
    </source>
</evidence>
<dbReference type="InterPro" id="IPR000485">
    <property type="entry name" value="AsnC-type_HTH_dom"/>
</dbReference>
<dbReference type="PANTHER" id="PTHR30154">
    <property type="entry name" value="LEUCINE-RESPONSIVE REGULATORY PROTEIN"/>
    <property type="match status" value="1"/>
</dbReference>
<protein>
    <submittedName>
        <fullName evidence="5">Lrp/AsnC family transcriptional regulator</fullName>
    </submittedName>
</protein>
<evidence type="ECO:0000313" key="6">
    <source>
        <dbReference type="Proteomes" id="UP000327039"/>
    </source>
</evidence>
<dbReference type="GO" id="GO:0043565">
    <property type="term" value="F:sequence-specific DNA binding"/>
    <property type="evidence" value="ECO:0007669"/>
    <property type="project" value="InterPro"/>
</dbReference>
<dbReference type="AlphaFoldDB" id="A0A5J5IRZ9"/>
<dbReference type="Gene3D" id="1.10.10.10">
    <property type="entry name" value="Winged helix-like DNA-binding domain superfamily/Winged helix DNA-binding domain"/>
    <property type="match status" value="1"/>
</dbReference>
<keyword evidence="1" id="KW-0805">Transcription regulation</keyword>
<dbReference type="InterPro" id="IPR011008">
    <property type="entry name" value="Dimeric_a/b-barrel"/>
</dbReference>
<dbReference type="Pfam" id="PF13404">
    <property type="entry name" value="HTH_AsnC-type"/>
    <property type="match status" value="1"/>
</dbReference>
<keyword evidence="3" id="KW-0804">Transcription</keyword>
<gene>
    <name evidence="5" type="ORF">F6B42_06520</name>
</gene>
<keyword evidence="6" id="KW-1185">Reference proteome</keyword>
<proteinExistence type="predicted"/>
<dbReference type="PANTHER" id="PTHR30154:SF34">
    <property type="entry name" value="TRANSCRIPTIONAL REGULATOR AZLB"/>
    <property type="match status" value="1"/>
</dbReference>
<dbReference type="SUPFAM" id="SSF46785">
    <property type="entry name" value="Winged helix' DNA-binding domain"/>
    <property type="match status" value="1"/>
</dbReference>
<accession>A0A5J5IRZ9</accession>
<dbReference type="Proteomes" id="UP000327039">
    <property type="component" value="Unassembled WGS sequence"/>
</dbReference>
<reference evidence="6" key="1">
    <citation type="submission" date="2019-09" db="EMBL/GenBank/DDBJ databases">
        <title>Mumia zhuanghuii sp. nov. isolated from the intestinal contents of plateau pika (Ochotona curzoniae) in the Qinghai-Tibet plateau of China.</title>
        <authorList>
            <person name="Tian Z."/>
        </authorList>
    </citation>
    <scope>NUCLEOTIDE SEQUENCE [LARGE SCALE GENOMIC DNA]</scope>
    <source>
        <strain evidence="6">DSM 25564</strain>
    </source>
</reference>
<dbReference type="InterPro" id="IPR019887">
    <property type="entry name" value="Tscrpt_reg_AsnC/Lrp_C"/>
</dbReference>
<sequence length="182" mass="20474">MTTDPTRLRALLEPEREVLEIDDVDRRILHRLHEDARASMRSIAADVGMSAPAVAERIARMERGHIIRRHTIELDWAALGYPMLVVMPLRLTGDADAAAVLSALKAVDAMTEVLVLAAGYDLMARFRVRDHADLQRLLVEEVWPIPGIDRVETMLAIGRLADPQPLEHVLATESPTRKRRRP</sequence>
<comment type="caution">
    <text evidence="5">The sequence shown here is derived from an EMBL/GenBank/DDBJ whole genome shotgun (WGS) entry which is preliminary data.</text>
</comment>
<dbReference type="PROSITE" id="PS50956">
    <property type="entry name" value="HTH_ASNC_2"/>
    <property type="match status" value="1"/>
</dbReference>
<dbReference type="SUPFAM" id="SSF54909">
    <property type="entry name" value="Dimeric alpha+beta barrel"/>
    <property type="match status" value="1"/>
</dbReference>
<name>A0A5J5IRZ9_9MICO</name>
<dbReference type="RefSeq" id="WP_150418831.1">
    <property type="nucleotide sequence ID" value="NZ_VYRZ01000002.1"/>
</dbReference>
<evidence type="ECO:0000256" key="3">
    <source>
        <dbReference type="ARBA" id="ARBA00023163"/>
    </source>
</evidence>
<dbReference type="OrthoDB" id="166264at2"/>
<dbReference type="InterPro" id="IPR036390">
    <property type="entry name" value="WH_DNA-bd_sf"/>
</dbReference>
<dbReference type="Pfam" id="PF01037">
    <property type="entry name" value="AsnC_trans_reg"/>
    <property type="match status" value="1"/>
</dbReference>
<feature type="domain" description="HTH asnC-type" evidence="4">
    <location>
        <begin position="21"/>
        <end position="82"/>
    </location>
</feature>
<keyword evidence="2" id="KW-0238">DNA-binding</keyword>
<dbReference type="EMBL" id="VYRZ01000002">
    <property type="protein sequence ID" value="KAA9086658.1"/>
    <property type="molecule type" value="Genomic_DNA"/>
</dbReference>
<organism evidence="5 6">
    <name type="scientific">Microbacterium radiodurans</name>
    <dbReference type="NCBI Taxonomy" id="661398"/>
    <lineage>
        <taxon>Bacteria</taxon>
        <taxon>Bacillati</taxon>
        <taxon>Actinomycetota</taxon>
        <taxon>Actinomycetes</taxon>
        <taxon>Micrococcales</taxon>
        <taxon>Microbacteriaceae</taxon>
        <taxon>Microbacterium</taxon>
    </lineage>
</organism>
<dbReference type="PRINTS" id="PR00033">
    <property type="entry name" value="HTHASNC"/>
</dbReference>
<evidence type="ECO:0000259" key="4">
    <source>
        <dbReference type="PROSITE" id="PS50956"/>
    </source>
</evidence>
<evidence type="ECO:0000313" key="5">
    <source>
        <dbReference type="EMBL" id="KAA9086658.1"/>
    </source>
</evidence>